<reference evidence="2" key="1">
    <citation type="submission" date="2020-04" db="EMBL/GenBank/DDBJ databases">
        <authorList>
            <person name="Chiriac C."/>
            <person name="Salcher M."/>
            <person name="Ghai R."/>
            <person name="Kavagutti S V."/>
        </authorList>
    </citation>
    <scope>NUCLEOTIDE SEQUENCE</scope>
</reference>
<proteinExistence type="predicted"/>
<organism evidence="2">
    <name type="scientific">uncultured Caudovirales phage</name>
    <dbReference type="NCBI Taxonomy" id="2100421"/>
    <lineage>
        <taxon>Viruses</taxon>
        <taxon>Duplodnaviria</taxon>
        <taxon>Heunggongvirae</taxon>
        <taxon>Uroviricota</taxon>
        <taxon>Caudoviricetes</taxon>
        <taxon>Peduoviridae</taxon>
        <taxon>Maltschvirus</taxon>
        <taxon>Maltschvirus maltsch</taxon>
    </lineage>
</organism>
<gene>
    <name evidence="1" type="ORF">UFOVP436_153</name>
    <name evidence="2" type="ORF">UFOVP784_153</name>
</gene>
<dbReference type="EMBL" id="LR796737">
    <property type="protein sequence ID" value="CAB4162861.1"/>
    <property type="molecule type" value="Genomic_DNA"/>
</dbReference>
<name>A0A6J5P0E0_9CAUD</name>
<sequence length="63" mass="7153">MPENKFNYFAVVTTTLVKAKNQQDAQKVALNRRGVAGERLFQSTDIERISSVEARKQIEKLGE</sequence>
<evidence type="ECO:0000313" key="1">
    <source>
        <dbReference type="EMBL" id="CAB4143474.1"/>
    </source>
</evidence>
<accession>A0A6J5P0E0</accession>
<dbReference type="EMBL" id="LR796418">
    <property type="protein sequence ID" value="CAB4143474.1"/>
    <property type="molecule type" value="Genomic_DNA"/>
</dbReference>
<protein>
    <submittedName>
        <fullName evidence="2">Uncharacterized protein</fullName>
    </submittedName>
</protein>
<evidence type="ECO:0000313" key="2">
    <source>
        <dbReference type="EMBL" id="CAB4162861.1"/>
    </source>
</evidence>